<dbReference type="EMBL" id="JBGFTU010000019">
    <property type="protein sequence ID" value="MEZ0166250.1"/>
    <property type="molecule type" value="Genomic_DNA"/>
</dbReference>
<dbReference type="InterPro" id="IPR050586">
    <property type="entry name" value="CPA3_Na-H_Antiporter_D"/>
</dbReference>
<protein>
    <submittedName>
        <fullName evidence="10">Na+/H+ antiporter subunit D</fullName>
    </submittedName>
</protein>
<feature type="transmembrane region" description="Helical" evidence="8">
    <location>
        <begin position="324"/>
        <end position="348"/>
    </location>
</feature>
<keyword evidence="5 8" id="KW-1133">Transmembrane helix</keyword>
<name>A0ABV4H722_9ACTN</name>
<organism evidence="10 11">
    <name type="scientific">Kineococcus halophytocola</name>
    <dbReference type="NCBI Taxonomy" id="3234027"/>
    <lineage>
        <taxon>Bacteria</taxon>
        <taxon>Bacillati</taxon>
        <taxon>Actinomycetota</taxon>
        <taxon>Actinomycetes</taxon>
        <taxon>Kineosporiales</taxon>
        <taxon>Kineosporiaceae</taxon>
        <taxon>Kineococcus</taxon>
    </lineage>
</organism>
<feature type="domain" description="NADH:quinone oxidoreductase/Mrp antiporter transmembrane" evidence="9">
    <location>
        <begin position="130"/>
        <end position="418"/>
    </location>
</feature>
<dbReference type="Proteomes" id="UP001565927">
    <property type="component" value="Unassembled WGS sequence"/>
</dbReference>
<feature type="transmembrane region" description="Helical" evidence="8">
    <location>
        <begin position="6"/>
        <end position="24"/>
    </location>
</feature>
<proteinExistence type="inferred from homology"/>
<sequence length="509" mass="51600">MRVLVPLPVLLCLVGCAVTLVLGHRPRAQRLVTTAVLTGVVAAAAALLVLAVTEGPQQVTVGGWPAGVGIGLVADRLSTLVLLTSTVVALAVMVFSTGQGRTGDDASAPVSIYHPTYLALTAGMCIAFLAADLFNLYVGFEVLLTASYVLLSLGGTSTRIRASATYVVVSLTSSLLFLTAVGLVYAATGTVAMADLPGRIAALPAPVATALQLVLLVAFGIKAAAFPLSGWLPDSYPAAAAPVAAVFAGLLTKVGVYAVIRTHDLLFGAGTLRVPLMAVALATLVVGILGALVQDDLRRLLSFTLVSHIGYMLFGVALGTTAGVAAAVFYAVHHILVQTALFLVVGLLEHRTGTTSLRRLGGLAAAAPGTAVLFLLPALNLAGIPPFSGFLGKLALLRAGAADGGWDAWTLVAGAVLTSLLTLYAVARVWSAAFWNGGSAVREGASPAAPRPAHRAMTAATAAVVVLVTGLSLAGGPLLSLARTAAQDTSDARRYQVVVGGVDDGRGAP</sequence>
<evidence type="ECO:0000259" key="9">
    <source>
        <dbReference type="Pfam" id="PF00361"/>
    </source>
</evidence>
<evidence type="ECO:0000256" key="2">
    <source>
        <dbReference type="ARBA" id="ARBA00005346"/>
    </source>
</evidence>
<feature type="transmembrane region" description="Helical" evidence="8">
    <location>
        <begin position="207"/>
        <end position="226"/>
    </location>
</feature>
<feature type="transmembrane region" description="Helical" evidence="8">
    <location>
        <begin position="408"/>
        <end position="435"/>
    </location>
</feature>
<dbReference type="RefSeq" id="WP_370442472.1">
    <property type="nucleotide sequence ID" value="NZ_JBGFTU010000019.1"/>
</dbReference>
<accession>A0ABV4H722</accession>
<dbReference type="InterPro" id="IPR001750">
    <property type="entry name" value="ND/Mrp_TM"/>
</dbReference>
<feature type="transmembrane region" description="Helical" evidence="8">
    <location>
        <begin position="166"/>
        <end position="187"/>
    </location>
</feature>
<evidence type="ECO:0000313" key="10">
    <source>
        <dbReference type="EMBL" id="MEZ0166250.1"/>
    </source>
</evidence>
<dbReference type="PANTHER" id="PTHR42703">
    <property type="entry name" value="NADH DEHYDROGENASE"/>
    <property type="match status" value="1"/>
</dbReference>
<feature type="transmembrane region" description="Helical" evidence="8">
    <location>
        <begin position="272"/>
        <end position="293"/>
    </location>
</feature>
<feature type="transmembrane region" description="Helical" evidence="8">
    <location>
        <begin position="360"/>
        <end position="388"/>
    </location>
</feature>
<comment type="similarity">
    <text evidence="2">Belongs to the CPA3 antiporters (TC 2.A.63) subunit D family.</text>
</comment>
<feature type="transmembrane region" description="Helical" evidence="8">
    <location>
        <begin position="136"/>
        <end position="154"/>
    </location>
</feature>
<evidence type="ECO:0000256" key="1">
    <source>
        <dbReference type="ARBA" id="ARBA00004651"/>
    </source>
</evidence>
<feature type="transmembrane region" description="Helical" evidence="8">
    <location>
        <begin position="77"/>
        <end position="98"/>
    </location>
</feature>
<gene>
    <name evidence="10" type="ORF">AB2L27_15930</name>
</gene>
<evidence type="ECO:0000256" key="4">
    <source>
        <dbReference type="ARBA" id="ARBA00022692"/>
    </source>
</evidence>
<dbReference type="InterPro" id="IPR003918">
    <property type="entry name" value="NADH_UbQ_OxRdtase"/>
</dbReference>
<keyword evidence="3" id="KW-1003">Cell membrane</keyword>
<feature type="transmembrane region" description="Helical" evidence="8">
    <location>
        <begin position="31"/>
        <end position="52"/>
    </location>
</feature>
<evidence type="ECO:0000256" key="5">
    <source>
        <dbReference type="ARBA" id="ARBA00022989"/>
    </source>
</evidence>
<dbReference type="NCBIfam" id="NF009308">
    <property type="entry name" value="PRK12665.1"/>
    <property type="match status" value="1"/>
</dbReference>
<dbReference type="PRINTS" id="PR01437">
    <property type="entry name" value="NUOXDRDTASE4"/>
</dbReference>
<comment type="subcellular location">
    <subcellularLocation>
        <location evidence="1">Cell membrane</location>
        <topology evidence="1">Multi-pass membrane protein</topology>
    </subcellularLocation>
    <subcellularLocation>
        <location evidence="7">Membrane</location>
        <topology evidence="7">Multi-pass membrane protein</topology>
    </subcellularLocation>
</comment>
<reference evidence="10 11" key="1">
    <citation type="submission" date="2024-07" db="EMBL/GenBank/DDBJ databases">
        <authorList>
            <person name="Thanompreechachai J."/>
            <person name="Duangmal K."/>
        </authorList>
    </citation>
    <scope>NUCLEOTIDE SEQUENCE [LARGE SCALE GENOMIC DNA]</scope>
    <source>
        <strain evidence="10 11">LSe6-4</strain>
    </source>
</reference>
<dbReference type="Pfam" id="PF00361">
    <property type="entry name" value="Proton_antipo_M"/>
    <property type="match status" value="1"/>
</dbReference>
<evidence type="ECO:0000313" key="11">
    <source>
        <dbReference type="Proteomes" id="UP001565927"/>
    </source>
</evidence>
<feature type="transmembrane region" description="Helical" evidence="8">
    <location>
        <begin position="110"/>
        <end position="130"/>
    </location>
</feature>
<feature type="transmembrane region" description="Helical" evidence="8">
    <location>
        <begin position="238"/>
        <end position="260"/>
    </location>
</feature>
<dbReference type="PANTHER" id="PTHR42703:SF1">
    <property type="entry name" value="NA(+)_H(+) ANTIPORTER SUBUNIT D1"/>
    <property type="match status" value="1"/>
</dbReference>
<evidence type="ECO:0000256" key="3">
    <source>
        <dbReference type="ARBA" id="ARBA00022475"/>
    </source>
</evidence>
<evidence type="ECO:0000256" key="6">
    <source>
        <dbReference type="ARBA" id="ARBA00023136"/>
    </source>
</evidence>
<keyword evidence="4 7" id="KW-0812">Transmembrane</keyword>
<keyword evidence="11" id="KW-1185">Reference proteome</keyword>
<keyword evidence="6 8" id="KW-0472">Membrane</keyword>
<evidence type="ECO:0000256" key="8">
    <source>
        <dbReference type="SAM" id="Phobius"/>
    </source>
</evidence>
<comment type="caution">
    <text evidence="10">The sequence shown here is derived from an EMBL/GenBank/DDBJ whole genome shotgun (WGS) entry which is preliminary data.</text>
</comment>
<feature type="transmembrane region" description="Helical" evidence="8">
    <location>
        <begin position="300"/>
        <end position="318"/>
    </location>
</feature>
<evidence type="ECO:0000256" key="7">
    <source>
        <dbReference type="RuleBase" id="RU000320"/>
    </source>
</evidence>